<sequence length="255" mass="29192">MDGNKLKVRDRLQFPRRDRYLAYCRKRIAEWRSILDSDHGVFAATHKSQVYHRRTALLIQARYEFLIELLDHAGLEWSWCSWESLYVFITTRYVSAWELQPFTGAAQLDRDLLRFQWEIPDGDRRDVVRRYVVDTLSPSQVLEALQRVGVLGSTSPPWPSVQMASSPSLQPPRGVSSAPPLRTVAPSAQTGTFRCPLCLGPHQFRVDHYDHPPEEPITQTCGKEKVIQGVKKKCILKHAFSGPLRTPCEHTETVA</sequence>
<dbReference type="AlphaFoldDB" id="A0AAE0F8H4"/>
<dbReference type="Proteomes" id="UP001190700">
    <property type="component" value="Unassembled WGS sequence"/>
</dbReference>
<reference evidence="2 3" key="1">
    <citation type="journal article" date="2015" name="Genome Biol. Evol.">
        <title>Comparative Genomics of a Bacterivorous Green Alga Reveals Evolutionary Causalities and Consequences of Phago-Mixotrophic Mode of Nutrition.</title>
        <authorList>
            <person name="Burns J.A."/>
            <person name="Paasch A."/>
            <person name="Narechania A."/>
            <person name="Kim E."/>
        </authorList>
    </citation>
    <scope>NUCLEOTIDE SEQUENCE [LARGE SCALE GENOMIC DNA]</scope>
    <source>
        <strain evidence="2 3">PLY_AMNH</strain>
    </source>
</reference>
<name>A0AAE0F8H4_9CHLO</name>
<evidence type="ECO:0000313" key="2">
    <source>
        <dbReference type="EMBL" id="KAK3255036.1"/>
    </source>
</evidence>
<protein>
    <submittedName>
        <fullName evidence="2">Uncharacterized protein</fullName>
    </submittedName>
</protein>
<evidence type="ECO:0000256" key="1">
    <source>
        <dbReference type="SAM" id="MobiDB-lite"/>
    </source>
</evidence>
<evidence type="ECO:0000313" key="3">
    <source>
        <dbReference type="Proteomes" id="UP001190700"/>
    </source>
</evidence>
<gene>
    <name evidence="2" type="ORF">CYMTET_35771</name>
</gene>
<accession>A0AAE0F8H4</accession>
<comment type="caution">
    <text evidence="2">The sequence shown here is derived from an EMBL/GenBank/DDBJ whole genome shotgun (WGS) entry which is preliminary data.</text>
</comment>
<dbReference type="EMBL" id="LGRX02022889">
    <property type="protein sequence ID" value="KAK3255036.1"/>
    <property type="molecule type" value="Genomic_DNA"/>
</dbReference>
<keyword evidence="3" id="KW-1185">Reference proteome</keyword>
<proteinExistence type="predicted"/>
<organism evidence="2 3">
    <name type="scientific">Cymbomonas tetramitiformis</name>
    <dbReference type="NCBI Taxonomy" id="36881"/>
    <lineage>
        <taxon>Eukaryota</taxon>
        <taxon>Viridiplantae</taxon>
        <taxon>Chlorophyta</taxon>
        <taxon>Pyramimonadophyceae</taxon>
        <taxon>Pyramimonadales</taxon>
        <taxon>Pyramimonadaceae</taxon>
        <taxon>Cymbomonas</taxon>
    </lineage>
</organism>
<feature type="region of interest" description="Disordered" evidence="1">
    <location>
        <begin position="158"/>
        <end position="181"/>
    </location>
</feature>